<name>A0ABQ8UJR2_9EUKA</name>
<dbReference type="EMBL" id="JAPMOS010000019">
    <property type="protein sequence ID" value="KAJ4459447.1"/>
    <property type="molecule type" value="Genomic_DNA"/>
</dbReference>
<keyword evidence="5" id="KW-1185">Reference proteome</keyword>
<comment type="caution">
    <text evidence="4">The sequence shown here is derived from an EMBL/GenBank/DDBJ whole genome shotgun (WGS) entry which is preliminary data.</text>
</comment>
<dbReference type="PROSITE" id="PS50022">
    <property type="entry name" value="FA58C_3"/>
    <property type="match status" value="3"/>
</dbReference>
<dbReference type="SUPFAM" id="SSF49785">
    <property type="entry name" value="Galactose-binding domain-like"/>
    <property type="match status" value="3"/>
</dbReference>
<dbReference type="PROSITE" id="PS50089">
    <property type="entry name" value="ZF_RING_2"/>
    <property type="match status" value="1"/>
</dbReference>
<accession>A0ABQ8UJR2</accession>
<feature type="domain" description="F5/8 type C" evidence="2">
    <location>
        <begin position="632"/>
        <end position="756"/>
    </location>
</feature>
<dbReference type="PANTHER" id="PTHR47457:SF1">
    <property type="entry name" value="BTB DOMAIN-CONTAINING PROTEIN-RELATED"/>
    <property type="match status" value="1"/>
</dbReference>
<dbReference type="Gene3D" id="3.30.40.10">
    <property type="entry name" value="Zinc/RING finger domain, C3HC4 (zinc finger)"/>
    <property type="match status" value="2"/>
</dbReference>
<dbReference type="Gene3D" id="2.60.120.260">
    <property type="entry name" value="Galactose-binding domain-like"/>
    <property type="match status" value="3"/>
</dbReference>
<keyword evidence="1" id="KW-0862">Zinc</keyword>
<dbReference type="InterPro" id="IPR013083">
    <property type="entry name" value="Znf_RING/FYVE/PHD"/>
</dbReference>
<evidence type="ECO:0000313" key="4">
    <source>
        <dbReference type="EMBL" id="KAJ4459447.1"/>
    </source>
</evidence>
<dbReference type="PANTHER" id="PTHR47457">
    <property type="entry name" value="OS05G0345500 PROTEIN"/>
    <property type="match status" value="1"/>
</dbReference>
<keyword evidence="1" id="KW-0479">Metal-binding</keyword>
<evidence type="ECO:0000259" key="2">
    <source>
        <dbReference type="PROSITE" id="PS50022"/>
    </source>
</evidence>
<dbReference type="InterPro" id="IPR001841">
    <property type="entry name" value="Znf_RING"/>
</dbReference>
<proteinExistence type="predicted"/>
<protein>
    <submittedName>
        <fullName evidence="4">E3 ubiquitin-protein ligase HECTD1</fullName>
    </submittedName>
</protein>
<evidence type="ECO:0000256" key="1">
    <source>
        <dbReference type="PROSITE-ProRule" id="PRU00175"/>
    </source>
</evidence>
<dbReference type="Proteomes" id="UP001141327">
    <property type="component" value="Unassembled WGS sequence"/>
</dbReference>
<dbReference type="SUPFAM" id="SSF57850">
    <property type="entry name" value="RING/U-box"/>
    <property type="match status" value="1"/>
</dbReference>
<dbReference type="InterPro" id="IPR000421">
    <property type="entry name" value="FA58C"/>
</dbReference>
<reference evidence="4" key="1">
    <citation type="journal article" date="2022" name="bioRxiv">
        <title>Genomics of Preaxostyla Flagellates Illuminates Evolutionary Transitions and the Path Towards Mitochondrial Loss.</title>
        <authorList>
            <person name="Novak L.V.F."/>
            <person name="Treitli S.C."/>
            <person name="Pyrih J."/>
            <person name="Halakuc P."/>
            <person name="Pipaliya S.V."/>
            <person name="Vacek V."/>
            <person name="Brzon O."/>
            <person name="Soukal P."/>
            <person name="Eme L."/>
            <person name="Dacks J.B."/>
            <person name="Karnkowska A."/>
            <person name="Elias M."/>
            <person name="Hampl V."/>
        </authorList>
    </citation>
    <scope>NUCLEOTIDE SEQUENCE</scope>
    <source>
        <strain evidence="4">RCP-MX</strain>
    </source>
</reference>
<evidence type="ECO:0000259" key="3">
    <source>
        <dbReference type="PROSITE" id="PS50089"/>
    </source>
</evidence>
<gene>
    <name evidence="4" type="ORF">PAPYR_4493</name>
</gene>
<organism evidence="4 5">
    <name type="scientific">Paratrimastix pyriformis</name>
    <dbReference type="NCBI Taxonomy" id="342808"/>
    <lineage>
        <taxon>Eukaryota</taxon>
        <taxon>Metamonada</taxon>
        <taxon>Preaxostyla</taxon>
        <taxon>Paratrimastigidae</taxon>
        <taxon>Paratrimastix</taxon>
    </lineage>
</organism>
<dbReference type="Pfam" id="PF22633">
    <property type="entry name" value="F5_F8_type_C_2"/>
    <property type="match status" value="2"/>
</dbReference>
<feature type="domain" description="RING-type" evidence="3">
    <location>
        <begin position="42"/>
        <end position="76"/>
    </location>
</feature>
<evidence type="ECO:0000313" key="5">
    <source>
        <dbReference type="Proteomes" id="UP001141327"/>
    </source>
</evidence>
<dbReference type="InterPro" id="IPR008979">
    <property type="entry name" value="Galactose-bd-like_sf"/>
</dbReference>
<sequence length="973" mass="106651">MEGVNSHATLNCDDKKQSPCRPRKQLDYVIPSGRSDDETWRCPACFSHYEDPVVLSCGDTVCRACVEVIRDSCPKCCKKFNAEQLYPSRIAERQVPKMQCHCPNRGLGCAAVIGVLDVEHHLGAECEWREEECDQCHQQVRRAEMARHKDTTCARKPLAAAEGRASQSGTTAPSQIDQLFTPPAAPEGLVARWDEALAEVTLEWRPVVVPCLAGAAASPVLYRVQATLVAGHDADPSSGGSPVVIYLGPECRCRYRFPPGVAPGRVEARFVVVAMRVAESGPSAPATCTCAAVVFTYDHDMDERGLFYYIGTQGRTQPWQNPAEAGWVTATRSSDAEGKATDLTGRQPCHSSTGSNPTPAWWQVDLGAERLFTPTRYTLRHSNEQSSVSAHTRLQSWRLEGSVDGADGSWRTLDEHTNEPNAIPARADAMATFAVAPERAFPARRFRVLMTGPSPADYNLMMLSGLEMYGALLLRDPTLQQPSSQVDQPLAPPAAPEGLTARWDGVTGEVTLDWRPAAATAGDSAAAQPPMLYRVQADSLAGLDPTISSVIYTGECRCRYRVPEGTAPGRAEARFVVAAMRVAESGPSAPATCTCPAVVFTCDHDMDERGLFYYIGTQGRTQPWQNPAEAGWVTATRSHSCTKNYPNSWWRVDLGAERLFTPTRYTLRHSNTPSCEAYRLVSWRLEGSADGSEDSWRTLDEHTGEYDAIPREGGFTDFAVAPERAFPARRFRVLMTGPNYGDHHYLALAGLEMYGTLVAPSSPAPCSPPPPQLSPSVVFTFEHYTDEQGLFYYLGTRGRTQPFCNPAEAGWVTTTRSSDRVGKASDALGRQPCDSWTSDVPTPSWWQVDLGAGRLFTPTRYTLRHSNVESLVGHRLQAWRLEGSVDGGAHWRTLDEHITEEGNCLPECPDGTALFWVDPEWAFPARQFRLQMTGPNPKGCHFLHLAGLEMYGSLFLDPAPSSSSSSSTGECTV</sequence>
<feature type="domain" description="F5/8 type C" evidence="2">
    <location>
        <begin position="789"/>
        <end position="953"/>
    </location>
</feature>
<feature type="domain" description="F5/8 type C" evidence="2">
    <location>
        <begin position="352"/>
        <end position="471"/>
    </location>
</feature>
<keyword evidence="1" id="KW-0863">Zinc-finger</keyword>